<proteinExistence type="predicted"/>
<evidence type="ECO:0000313" key="6">
    <source>
        <dbReference type="EMBL" id="MDZ8161901.1"/>
    </source>
</evidence>
<name>A0ABU5N790_9MICO</name>
<feature type="transmembrane region" description="Helical" evidence="5">
    <location>
        <begin position="32"/>
        <end position="48"/>
    </location>
</feature>
<dbReference type="InterPro" id="IPR009003">
    <property type="entry name" value="Peptidase_S1_PA"/>
</dbReference>
<dbReference type="InterPro" id="IPR003825">
    <property type="entry name" value="Colicin-V_CvpA"/>
</dbReference>
<feature type="transmembrane region" description="Helical" evidence="5">
    <location>
        <begin position="60"/>
        <end position="78"/>
    </location>
</feature>
<keyword evidence="6" id="KW-0645">Protease</keyword>
<dbReference type="InterPro" id="IPR047680">
    <property type="entry name" value="MarP-like"/>
</dbReference>
<dbReference type="Pfam" id="PF02674">
    <property type="entry name" value="Colicin_V"/>
    <property type="match status" value="1"/>
</dbReference>
<keyword evidence="6" id="KW-0378">Hydrolase</keyword>
<accession>A0ABU5N790</accession>
<evidence type="ECO:0000256" key="2">
    <source>
        <dbReference type="ARBA" id="ARBA00022692"/>
    </source>
</evidence>
<keyword evidence="7" id="KW-1185">Reference proteome</keyword>
<gene>
    <name evidence="6" type="ORF">R2Q92_08600</name>
</gene>
<dbReference type="GO" id="GO:0008233">
    <property type="term" value="F:peptidase activity"/>
    <property type="evidence" value="ECO:0007669"/>
    <property type="project" value="UniProtKB-KW"/>
</dbReference>
<keyword evidence="2 5" id="KW-0812">Transmembrane</keyword>
<dbReference type="SUPFAM" id="SSF50494">
    <property type="entry name" value="Trypsin-like serine proteases"/>
    <property type="match status" value="1"/>
</dbReference>
<dbReference type="GO" id="GO:0006508">
    <property type="term" value="P:proteolysis"/>
    <property type="evidence" value="ECO:0007669"/>
    <property type="project" value="UniProtKB-KW"/>
</dbReference>
<dbReference type="NCBIfam" id="NF033740">
    <property type="entry name" value="MarP_fam_protase"/>
    <property type="match status" value="1"/>
</dbReference>
<evidence type="ECO:0000256" key="4">
    <source>
        <dbReference type="ARBA" id="ARBA00023136"/>
    </source>
</evidence>
<feature type="transmembrane region" description="Helical" evidence="5">
    <location>
        <begin position="6"/>
        <end position="25"/>
    </location>
</feature>
<dbReference type="RefSeq" id="WP_194424409.1">
    <property type="nucleotide sequence ID" value="NZ_BAAAPT010000002.1"/>
</dbReference>
<dbReference type="Pfam" id="PF13365">
    <property type="entry name" value="Trypsin_2"/>
    <property type="match status" value="1"/>
</dbReference>
<dbReference type="PANTHER" id="PTHR43019:SF23">
    <property type="entry name" value="PROTEASE DO-LIKE 5, CHLOROPLASTIC"/>
    <property type="match status" value="1"/>
</dbReference>
<dbReference type="EMBL" id="JAWJYN010000002">
    <property type="protein sequence ID" value="MDZ8161901.1"/>
    <property type="molecule type" value="Genomic_DNA"/>
</dbReference>
<comment type="subcellular location">
    <subcellularLocation>
        <location evidence="1">Membrane</location>
        <topology evidence="1">Multi-pass membrane protein</topology>
    </subcellularLocation>
</comment>
<protein>
    <submittedName>
        <fullName evidence="6">MarP family serine protease</fullName>
        <ecNumber evidence="6">3.4.21.-</ecNumber>
    </submittedName>
</protein>
<evidence type="ECO:0000313" key="7">
    <source>
        <dbReference type="Proteomes" id="UP001291912"/>
    </source>
</evidence>
<evidence type="ECO:0000256" key="5">
    <source>
        <dbReference type="SAM" id="Phobius"/>
    </source>
</evidence>
<dbReference type="Proteomes" id="UP001291912">
    <property type="component" value="Unassembled WGS sequence"/>
</dbReference>
<dbReference type="PRINTS" id="PR00834">
    <property type="entry name" value="PROTEASES2C"/>
</dbReference>
<sequence length="390" mass="39372">MLLLDIVLIVMLVIALVIGAVRGFIASLGSMIGLVVGVLAAWWLVPLVNDAWPYPEWRSLVVVGLALLLVLGGTAIGAGIAGRIRSGVDRTPLRFVDRLLGAAAGVVVTALALSLIGASVTATGAPMLAPAIGSSRVLQTIDRYTPTPVALAMAQLRSLVLDDGIPRVGELLAPQVQATEPPIALDDPELAAAAASVARVSGTAYACGTSSTGSGFVIAEDRVVTNAHVIAGVDEPLVQLPGGQALAGRVVYFDAVDDIAVIAVDGLDADPLVLGEVLAPGSAAVVQGYPLGGPFTQNNAQVLSTGTVPVPDIYSDQSSPREIYTLEALVRPGNSGGPVLTGDGAVVGIVFARGQSDDTRGYAATNAELVDVVADAPALVDAVSSGACTA</sequence>
<evidence type="ECO:0000256" key="3">
    <source>
        <dbReference type="ARBA" id="ARBA00022989"/>
    </source>
</evidence>
<evidence type="ECO:0000256" key="1">
    <source>
        <dbReference type="ARBA" id="ARBA00004141"/>
    </source>
</evidence>
<comment type="caution">
    <text evidence="6">The sequence shown here is derived from an EMBL/GenBank/DDBJ whole genome shotgun (WGS) entry which is preliminary data.</text>
</comment>
<dbReference type="InterPro" id="IPR043504">
    <property type="entry name" value="Peptidase_S1_PA_chymotrypsin"/>
</dbReference>
<feature type="transmembrane region" description="Helical" evidence="5">
    <location>
        <begin position="99"/>
        <end position="120"/>
    </location>
</feature>
<keyword evidence="3 5" id="KW-1133">Transmembrane helix</keyword>
<reference evidence="6 7" key="1">
    <citation type="submission" date="2023-10" db="EMBL/GenBank/DDBJ databases">
        <title>Microbacterium xanthum sp. nov., isolated from seaweed.</title>
        <authorList>
            <person name="Lee S.D."/>
        </authorList>
    </citation>
    <scope>NUCLEOTIDE SEQUENCE [LARGE SCALE GENOMIC DNA]</scope>
    <source>
        <strain evidence="6 7">KCTC 19124</strain>
    </source>
</reference>
<dbReference type="EC" id="3.4.21.-" evidence="6"/>
<dbReference type="PANTHER" id="PTHR43019">
    <property type="entry name" value="SERINE ENDOPROTEASE DEGS"/>
    <property type="match status" value="1"/>
</dbReference>
<dbReference type="InterPro" id="IPR001940">
    <property type="entry name" value="Peptidase_S1C"/>
</dbReference>
<keyword evidence="4 5" id="KW-0472">Membrane</keyword>
<organism evidence="6 7">
    <name type="scientific">Microbacterium aquimaris</name>
    <dbReference type="NCBI Taxonomy" id="459816"/>
    <lineage>
        <taxon>Bacteria</taxon>
        <taxon>Bacillati</taxon>
        <taxon>Actinomycetota</taxon>
        <taxon>Actinomycetes</taxon>
        <taxon>Micrococcales</taxon>
        <taxon>Microbacteriaceae</taxon>
        <taxon>Microbacterium</taxon>
    </lineage>
</organism>
<dbReference type="Gene3D" id="2.40.10.10">
    <property type="entry name" value="Trypsin-like serine proteases"/>
    <property type="match status" value="2"/>
</dbReference>